<evidence type="ECO:0000313" key="2">
    <source>
        <dbReference type="Proteomes" id="UP000318384"/>
    </source>
</evidence>
<dbReference type="EMBL" id="CP037422">
    <property type="protein sequence ID" value="QDU10360.1"/>
    <property type="molecule type" value="Genomic_DNA"/>
</dbReference>
<evidence type="ECO:0000313" key="1">
    <source>
        <dbReference type="EMBL" id="QDU10360.1"/>
    </source>
</evidence>
<gene>
    <name evidence="1" type="ORF">V202x_37590</name>
</gene>
<dbReference type="Proteomes" id="UP000318384">
    <property type="component" value="Chromosome"/>
</dbReference>
<sequence>MAWQYDKVSAHQAPSVLSQLEDKMDGLGHYAALGAKTAAADARHDLARAFIF</sequence>
<accession>A0A517WYM9</accession>
<name>A0A517WYM9_9PLAN</name>
<proteinExistence type="predicted"/>
<dbReference type="AlphaFoldDB" id="A0A517WYM9"/>
<keyword evidence="2" id="KW-1185">Reference proteome</keyword>
<reference evidence="1 2" key="1">
    <citation type="submission" date="2019-03" db="EMBL/GenBank/DDBJ databases">
        <title>Deep-cultivation of Planctomycetes and their phenomic and genomic characterization uncovers novel biology.</title>
        <authorList>
            <person name="Wiegand S."/>
            <person name="Jogler M."/>
            <person name="Boedeker C."/>
            <person name="Pinto D."/>
            <person name="Vollmers J."/>
            <person name="Rivas-Marin E."/>
            <person name="Kohn T."/>
            <person name="Peeters S.H."/>
            <person name="Heuer A."/>
            <person name="Rast P."/>
            <person name="Oberbeckmann S."/>
            <person name="Bunk B."/>
            <person name="Jeske O."/>
            <person name="Meyerdierks A."/>
            <person name="Storesund J.E."/>
            <person name="Kallscheuer N."/>
            <person name="Luecker S."/>
            <person name="Lage O.M."/>
            <person name="Pohl T."/>
            <person name="Merkel B.J."/>
            <person name="Hornburger P."/>
            <person name="Mueller R.-W."/>
            <person name="Bruemmer F."/>
            <person name="Labrenz M."/>
            <person name="Spormann A.M."/>
            <person name="Op den Camp H."/>
            <person name="Overmann J."/>
            <person name="Amann R."/>
            <person name="Jetten M.S.M."/>
            <person name="Mascher T."/>
            <person name="Medema M.H."/>
            <person name="Devos D.P."/>
            <person name="Kaster A.-K."/>
            <person name="Ovreas L."/>
            <person name="Rohde M."/>
            <person name="Galperin M.Y."/>
            <person name="Jogler C."/>
        </authorList>
    </citation>
    <scope>NUCLEOTIDE SEQUENCE [LARGE SCALE GENOMIC DNA]</scope>
    <source>
        <strain evidence="1 2">V202</strain>
    </source>
</reference>
<protein>
    <submittedName>
        <fullName evidence="1">Uncharacterized protein</fullName>
    </submittedName>
</protein>
<organism evidence="1 2">
    <name type="scientific">Gimesia aquarii</name>
    <dbReference type="NCBI Taxonomy" id="2527964"/>
    <lineage>
        <taxon>Bacteria</taxon>
        <taxon>Pseudomonadati</taxon>
        <taxon>Planctomycetota</taxon>
        <taxon>Planctomycetia</taxon>
        <taxon>Planctomycetales</taxon>
        <taxon>Planctomycetaceae</taxon>
        <taxon>Gimesia</taxon>
    </lineage>
</organism>